<feature type="compositionally biased region" description="Basic and acidic residues" evidence="1">
    <location>
        <begin position="388"/>
        <end position="401"/>
    </location>
</feature>
<feature type="compositionally biased region" description="Basic residues" evidence="1">
    <location>
        <begin position="375"/>
        <end position="387"/>
    </location>
</feature>
<evidence type="ECO:0000313" key="3">
    <source>
        <dbReference type="EMBL" id="CAH2072436.1"/>
    </source>
</evidence>
<feature type="compositionally biased region" description="Polar residues" evidence="1">
    <location>
        <begin position="402"/>
        <end position="414"/>
    </location>
</feature>
<dbReference type="PANTHER" id="PTHR13309">
    <property type="entry name" value="NUCLEAR FRAGILE X MENTAL RETARDATION PROTEIN INTERACTING PROTEIN 1"/>
    <property type="match status" value="1"/>
</dbReference>
<name>A0AAU9SX79_THLAR</name>
<feature type="region of interest" description="Disordered" evidence="1">
    <location>
        <begin position="1"/>
        <end position="63"/>
    </location>
</feature>
<dbReference type="InterPro" id="IPR019496">
    <property type="entry name" value="NUFIP1_cons_dom"/>
</dbReference>
<dbReference type="Proteomes" id="UP000836841">
    <property type="component" value="Chromosome 6"/>
</dbReference>
<dbReference type="Pfam" id="PF10453">
    <property type="entry name" value="NUFIP1"/>
    <property type="match status" value="1"/>
</dbReference>
<protein>
    <recommendedName>
        <fullName evidence="2">FMR1-interacting protein 1 conserved domain-containing protein</fullName>
    </recommendedName>
</protein>
<dbReference type="AlphaFoldDB" id="A0AAU9SX79"/>
<feature type="region of interest" description="Disordered" evidence="1">
    <location>
        <begin position="189"/>
        <end position="255"/>
    </location>
</feature>
<organism evidence="3 4">
    <name type="scientific">Thlaspi arvense</name>
    <name type="common">Field penny-cress</name>
    <dbReference type="NCBI Taxonomy" id="13288"/>
    <lineage>
        <taxon>Eukaryota</taxon>
        <taxon>Viridiplantae</taxon>
        <taxon>Streptophyta</taxon>
        <taxon>Embryophyta</taxon>
        <taxon>Tracheophyta</taxon>
        <taxon>Spermatophyta</taxon>
        <taxon>Magnoliopsida</taxon>
        <taxon>eudicotyledons</taxon>
        <taxon>Gunneridae</taxon>
        <taxon>Pentapetalae</taxon>
        <taxon>rosids</taxon>
        <taxon>malvids</taxon>
        <taxon>Brassicales</taxon>
        <taxon>Brassicaceae</taxon>
        <taxon>Thlaspideae</taxon>
        <taxon>Thlaspi</taxon>
    </lineage>
</organism>
<feature type="compositionally biased region" description="Polar residues" evidence="1">
    <location>
        <begin position="47"/>
        <end position="57"/>
    </location>
</feature>
<dbReference type="EMBL" id="OU466862">
    <property type="protein sequence ID" value="CAH2072436.1"/>
    <property type="molecule type" value="Genomic_DNA"/>
</dbReference>
<feature type="compositionally biased region" description="Basic and acidic residues" evidence="1">
    <location>
        <begin position="240"/>
        <end position="254"/>
    </location>
</feature>
<feature type="region of interest" description="Disordered" evidence="1">
    <location>
        <begin position="464"/>
        <end position="503"/>
    </location>
</feature>
<feature type="compositionally biased region" description="Low complexity" evidence="1">
    <location>
        <begin position="10"/>
        <end position="41"/>
    </location>
</feature>
<dbReference type="PANTHER" id="PTHR13309:SF0">
    <property type="entry name" value="FMR1-INTERACTING PROTEIN NUFIP1"/>
    <property type="match status" value="1"/>
</dbReference>
<evidence type="ECO:0000259" key="2">
    <source>
        <dbReference type="Pfam" id="PF10453"/>
    </source>
</evidence>
<sequence length="503" mass="57224">MRPPFNSFRPQALPQRPQQHQQQQQNHPPQQQQQQNNGYSSHHQHNGYQNQVNSNQLGMMNPQMMSNPMMGGHMNNPIPMQNMPMHPQFFNNFSNIPQQQQQQLHQFGLPNHINQLLPNLLGNLQFAVANNNLMGGHSLPLVQPNFFQPSLNPSAFNSQPQLNNSFNPIPYPPVPTPHQNHQLRPPGFPEPRPQVQSAGNVNNANGTNSKGNDFRNKFTKQQKFKGPGQGFQRPQLHQGDNAKKKFGSNKDHMGKVASTTGNYNKMASGVNGSGKIAKEKKRSYAMVYTPKEIKQWRDARRKNFPTRLNFEKKMKKNVSGCILDEEAKMRRQQLQEVLAKQAELGVEVAEVPSHYLSNTDEQVNGKLQDKDGKKGRYRNIRHSRRRHGDKDKFSKKPRLEDQNSSQEPSMTTRKPTLLEKLLSADIKRDKSQLLQVFRFMVMNSFFQGSPEQPLKLPLVMVEETGSAHDREDSTAEVLCDDDDDDDDDVSVNGDDNSCDEASD</sequence>
<keyword evidence="4" id="KW-1185">Reference proteome</keyword>
<feature type="domain" description="FMR1-interacting protein 1 conserved" evidence="2">
    <location>
        <begin position="275"/>
        <end position="320"/>
    </location>
</feature>
<accession>A0AAU9SX79</accession>
<gene>
    <name evidence="3" type="ORF">TAV2_LOCUS20791</name>
</gene>
<dbReference type="InterPro" id="IPR039136">
    <property type="entry name" value="NUFIP1-like"/>
</dbReference>
<reference evidence="3 4" key="1">
    <citation type="submission" date="2022-03" db="EMBL/GenBank/DDBJ databases">
        <authorList>
            <person name="Nunn A."/>
            <person name="Chopra R."/>
            <person name="Nunn A."/>
            <person name="Contreras Garrido A."/>
        </authorList>
    </citation>
    <scope>NUCLEOTIDE SEQUENCE [LARGE SCALE GENOMIC DNA]</scope>
</reference>
<dbReference type="GO" id="GO:0005634">
    <property type="term" value="C:nucleus"/>
    <property type="evidence" value="ECO:0007669"/>
    <property type="project" value="TreeGrafter"/>
</dbReference>
<feature type="compositionally biased region" description="Acidic residues" evidence="1">
    <location>
        <begin position="478"/>
        <end position="489"/>
    </location>
</feature>
<feature type="region of interest" description="Disordered" evidence="1">
    <location>
        <begin position="355"/>
        <end position="415"/>
    </location>
</feature>
<dbReference type="GO" id="GO:0000492">
    <property type="term" value="P:box C/D snoRNP assembly"/>
    <property type="evidence" value="ECO:0007669"/>
    <property type="project" value="TreeGrafter"/>
</dbReference>
<proteinExistence type="predicted"/>
<feature type="compositionally biased region" description="Polar residues" evidence="1">
    <location>
        <begin position="194"/>
        <end position="211"/>
    </location>
</feature>
<evidence type="ECO:0000256" key="1">
    <source>
        <dbReference type="SAM" id="MobiDB-lite"/>
    </source>
</evidence>
<dbReference type="GO" id="GO:0003723">
    <property type="term" value="F:RNA binding"/>
    <property type="evidence" value="ECO:0007669"/>
    <property type="project" value="InterPro"/>
</dbReference>
<evidence type="ECO:0000313" key="4">
    <source>
        <dbReference type="Proteomes" id="UP000836841"/>
    </source>
</evidence>